<dbReference type="Proteomes" id="UP000582231">
    <property type="component" value="Unassembled WGS sequence"/>
</dbReference>
<evidence type="ECO:0000313" key="4">
    <source>
        <dbReference type="Proteomes" id="UP000582231"/>
    </source>
</evidence>
<dbReference type="CDD" id="cd03450">
    <property type="entry name" value="NodN"/>
    <property type="match status" value="1"/>
</dbReference>
<dbReference type="RefSeq" id="WP_179725140.1">
    <property type="nucleotide sequence ID" value="NZ_BAABEF010000001.1"/>
</dbReference>
<name>A0A852R5L8_9ACTN</name>
<accession>A0A852R5L8</accession>
<dbReference type="PANTHER" id="PTHR42993">
    <property type="entry name" value="MAOC-LIKE DEHYDRATASE DOMAIN-CONTAINING PROTEIN"/>
    <property type="match status" value="1"/>
</dbReference>
<dbReference type="SUPFAM" id="SSF54637">
    <property type="entry name" value="Thioesterase/thiol ester dehydrase-isomerase"/>
    <property type="match status" value="1"/>
</dbReference>
<protein>
    <submittedName>
        <fullName evidence="3">Acyl dehydratase</fullName>
    </submittedName>
</protein>
<evidence type="ECO:0000259" key="2">
    <source>
        <dbReference type="Pfam" id="PF01575"/>
    </source>
</evidence>
<sequence length="169" mass="18396">MTRVFRGVDAFRDAAGAELGVSGWLTMEQPRIDGFADVTEDWQWIHVDPARAAASDLGATIAHGYLVLSLIPRLSAEVFEFADIDRAVNYGLERVRFPASVRPGDRLRARAELVEVTDHPSGALGRVRYTLELDTSTRPACVAEALMLVVGESGADRREDVVAVTPSTT</sequence>
<organism evidence="3 4">
    <name type="scientific">Nocardioides kongjuensis</name>
    <dbReference type="NCBI Taxonomy" id="349522"/>
    <lineage>
        <taxon>Bacteria</taxon>
        <taxon>Bacillati</taxon>
        <taxon>Actinomycetota</taxon>
        <taxon>Actinomycetes</taxon>
        <taxon>Propionibacteriales</taxon>
        <taxon>Nocardioidaceae</taxon>
        <taxon>Nocardioides</taxon>
    </lineage>
</organism>
<comment type="similarity">
    <text evidence="1">Belongs to the enoyl-CoA hydratase/isomerase family.</text>
</comment>
<gene>
    <name evidence="3" type="ORF">BJ958_000437</name>
</gene>
<proteinExistence type="inferred from homology"/>
<dbReference type="InterPro" id="IPR039375">
    <property type="entry name" value="NodN-like"/>
</dbReference>
<dbReference type="Gene3D" id="3.10.129.10">
    <property type="entry name" value="Hotdog Thioesterase"/>
    <property type="match status" value="1"/>
</dbReference>
<dbReference type="EMBL" id="JACCBF010000001">
    <property type="protein sequence ID" value="NYD28891.1"/>
    <property type="molecule type" value="Genomic_DNA"/>
</dbReference>
<reference evidence="3 4" key="1">
    <citation type="submission" date="2020-07" db="EMBL/GenBank/DDBJ databases">
        <title>Sequencing the genomes of 1000 actinobacteria strains.</title>
        <authorList>
            <person name="Klenk H.-P."/>
        </authorList>
    </citation>
    <scope>NUCLEOTIDE SEQUENCE [LARGE SCALE GENOMIC DNA]</scope>
    <source>
        <strain evidence="3 4">DSM 19082</strain>
    </source>
</reference>
<evidence type="ECO:0000256" key="1">
    <source>
        <dbReference type="ARBA" id="ARBA00005254"/>
    </source>
</evidence>
<dbReference type="AlphaFoldDB" id="A0A852R5L8"/>
<feature type="domain" description="MaoC-like" evidence="2">
    <location>
        <begin position="14"/>
        <end position="129"/>
    </location>
</feature>
<evidence type="ECO:0000313" key="3">
    <source>
        <dbReference type="EMBL" id="NYD28891.1"/>
    </source>
</evidence>
<dbReference type="PANTHER" id="PTHR42993:SF1">
    <property type="entry name" value="MAOC-LIKE DEHYDRATASE DOMAIN-CONTAINING PROTEIN"/>
    <property type="match status" value="1"/>
</dbReference>
<dbReference type="Pfam" id="PF01575">
    <property type="entry name" value="MaoC_dehydratas"/>
    <property type="match status" value="1"/>
</dbReference>
<comment type="caution">
    <text evidence="3">The sequence shown here is derived from an EMBL/GenBank/DDBJ whole genome shotgun (WGS) entry which is preliminary data.</text>
</comment>
<keyword evidence="4" id="KW-1185">Reference proteome</keyword>
<dbReference type="InterPro" id="IPR029069">
    <property type="entry name" value="HotDog_dom_sf"/>
</dbReference>
<dbReference type="InterPro" id="IPR002539">
    <property type="entry name" value="MaoC-like_dom"/>
</dbReference>